<dbReference type="AlphaFoldDB" id="A0A4Q1CJP8"/>
<organism evidence="2 3">
    <name type="scientific">Lacibacter luteus</name>
    <dbReference type="NCBI Taxonomy" id="2508719"/>
    <lineage>
        <taxon>Bacteria</taxon>
        <taxon>Pseudomonadati</taxon>
        <taxon>Bacteroidota</taxon>
        <taxon>Chitinophagia</taxon>
        <taxon>Chitinophagales</taxon>
        <taxon>Chitinophagaceae</taxon>
        <taxon>Lacibacter</taxon>
    </lineage>
</organism>
<feature type="transmembrane region" description="Helical" evidence="1">
    <location>
        <begin position="96"/>
        <end position="115"/>
    </location>
</feature>
<keyword evidence="1" id="KW-0472">Membrane</keyword>
<proteinExistence type="predicted"/>
<name>A0A4Q1CJP8_9BACT</name>
<evidence type="ECO:0000256" key="1">
    <source>
        <dbReference type="SAM" id="Phobius"/>
    </source>
</evidence>
<reference evidence="2 3" key="1">
    <citation type="submission" date="2019-01" db="EMBL/GenBank/DDBJ databases">
        <title>Lacibacter sp. strain TTM-7.</title>
        <authorList>
            <person name="Chen W.-M."/>
        </authorList>
    </citation>
    <scope>NUCLEOTIDE SEQUENCE [LARGE SCALE GENOMIC DNA]</scope>
    <source>
        <strain evidence="2 3">TTM-7</strain>
    </source>
</reference>
<keyword evidence="1" id="KW-1133">Transmembrane helix</keyword>
<protein>
    <submittedName>
        <fullName evidence="2">DUF1275 domain-containing protein</fullName>
    </submittedName>
</protein>
<accession>A0A4Q1CJP8</accession>
<sequence>MLRKYSNSRTLGDNVRLGVLTAFSAGMINIASLLLFFSFSSNVTGHYAILAAELVKGNLYQAAVVLGWIFLFFFGGFVSNMFVIHMNKKNTYVAHAIPLVLEIICLVAVGTYGQFFYKETLAETEVMLALMLFAMGLQNGLTASISNFAVKTTHLTGVTTDLGILFSMFTRKEYRKNVELKGKAILLLSIASAYLAGAIVSGITYMHMGFRLFYVVSLFLVVVLFYDFYKLKLFRFLTNRRKKNAAKQVQINNHPAFPKMQLKKEAEKEAVVY</sequence>
<feature type="transmembrane region" description="Helical" evidence="1">
    <location>
        <begin position="212"/>
        <end position="229"/>
    </location>
</feature>
<keyword evidence="1" id="KW-0812">Transmembrane</keyword>
<feature type="transmembrane region" description="Helical" evidence="1">
    <location>
        <begin position="59"/>
        <end position="84"/>
    </location>
</feature>
<evidence type="ECO:0000313" key="3">
    <source>
        <dbReference type="Proteomes" id="UP000290204"/>
    </source>
</evidence>
<evidence type="ECO:0000313" key="2">
    <source>
        <dbReference type="EMBL" id="RXK60552.1"/>
    </source>
</evidence>
<dbReference type="OrthoDB" id="270162at2"/>
<dbReference type="PANTHER" id="PTHR37314:SF4">
    <property type="entry name" value="UPF0700 TRANSMEMBRANE PROTEIN YOAK"/>
    <property type="match status" value="1"/>
</dbReference>
<feature type="transmembrane region" description="Helical" evidence="1">
    <location>
        <begin position="127"/>
        <end position="150"/>
    </location>
</feature>
<dbReference type="PANTHER" id="PTHR37314">
    <property type="entry name" value="SLR0142 PROTEIN"/>
    <property type="match status" value="1"/>
</dbReference>
<dbReference type="Pfam" id="PF06912">
    <property type="entry name" value="DUF1275"/>
    <property type="match status" value="1"/>
</dbReference>
<feature type="transmembrane region" description="Helical" evidence="1">
    <location>
        <begin position="184"/>
        <end position="206"/>
    </location>
</feature>
<keyword evidence="3" id="KW-1185">Reference proteome</keyword>
<dbReference type="Proteomes" id="UP000290204">
    <property type="component" value="Unassembled WGS sequence"/>
</dbReference>
<dbReference type="RefSeq" id="WP_129130513.1">
    <property type="nucleotide sequence ID" value="NZ_SDHW01000002.1"/>
</dbReference>
<dbReference type="InterPro" id="IPR010699">
    <property type="entry name" value="DUF1275"/>
</dbReference>
<comment type="caution">
    <text evidence="2">The sequence shown here is derived from an EMBL/GenBank/DDBJ whole genome shotgun (WGS) entry which is preliminary data.</text>
</comment>
<gene>
    <name evidence="2" type="ORF">ESA94_08775</name>
</gene>
<dbReference type="EMBL" id="SDHW01000002">
    <property type="protein sequence ID" value="RXK60552.1"/>
    <property type="molecule type" value="Genomic_DNA"/>
</dbReference>
<feature type="transmembrane region" description="Helical" evidence="1">
    <location>
        <begin position="20"/>
        <end position="39"/>
    </location>
</feature>